<evidence type="ECO:0000313" key="1">
    <source>
        <dbReference type="EMBL" id="ETN99517.1"/>
    </source>
</evidence>
<keyword evidence="2" id="KW-1185">Reference proteome</keyword>
<protein>
    <submittedName>
        <fullName evidence="1">Uncharacterized protein</fullName>
    </submittedName>
</protein>
<dbReference type="EMBL" id="ASPP01043697">
    <property type="protein sequence ID" value="ETN99517.1"/>
    <property type="molecule type" value="Genomic_DNA"/>
</dbReference>
<feature type="non-terminal residue" evidence="1">
    <location>
        <position position="251"/>
    </location>
</feature>
<reference evidence="1 2" key="1">
    <citation type="journal article" date="2013" name="Curr. Biol.">
        <title>The Genome of the Foraminiferan Reticulomyxa filosa.</title>
        <authorList>
            <person name="Glockner G."/>
            <person name="Hulsmann N."/>
            <person name="Schleicher M."/>
            <person name="Noegel A.A."/>
            <person name="Eichinger L."/>
            <person name="Gallinger C."/>
            <person name="Pawlowski J."/>
            <person name="Sierra R."/>
            <person name="Euteneuer U."/>
            <person name="Pillet L."/>
            <person name="Moustafa A."/>
            <person name="Platzer M."/>
            <person name="Groth M."/>
            <person name="Szafranski K."/>
            <person name="Schliwa M."/>
        </authorList>
    </citation>
    <scope>NUCLEOTIDE SEQUENCE [LARGE SCALE GENOMIC DNA]</scope>
</reference>
<sequence>MIVCIKHDPNPQAIPDLKLNEIREFIQSKIFVIASSTYLHQTSFFRYCFQQFLPIAQSEFIQNSAWIDEKDAENNISFKHMITESVLQIAKDLSTHSFGNTSTRESGDEGTGEEEFFLCKKWHDSEDPLYLCNHDEGDKNSEEQNTATFSLLISDIEIIAEDLLNFFKQLGFLLFDWNDDLQKREDAVEVNLLFNSIQIHSYNTYLLLFFLSFIESDQNKKRERAELLFRVLGVPLALRESIGKELCAGEF</sequence>
<dbReference type="Proteomes" id="UP000023152">
    <property type="component" value="Unassembled WGS sequence"/>
</dbReference>
<dbReference type="AlphaFoldDB" id="X6LBY2"/>
<evidence type="ECO:0000313" key="2">
    <source>
        <dbReference type="Proteomes" id="UP000023152"/>
    </source>
</evidence>
<proteinExistence type="predicted"/>
<gene>
    <name evidence="1" type="ORF">RFI_37954</name>
</gene>
<comment type="caution">
    <text evidence="1">The sequence shown here is derived from an EMBL/GenBank/DDBJ whole genome shotgun (WGS) entry which is preliminary data.</text>
</comment>
<organism evidence="1 2">
    <name type="scientific">Reticulomyxa filosa</name>
    <dbReference type="NCBI Taxonomy" id="46433"/>
    <lineage>
        <taxon>Eukaryota</taxon>
        <taxon>Sar</taxon>
        <taxon>Rhizaria</taxon>
        <taxon>Retaria</taxon>
        <taxon>Foraminifera</taxon>
        <taxon>Monothalamids</taxon>
        <taxon>Reticulomyxidae</taxon>
        <taxon>Reticulomyxa</taxon>
    </lineage>
</organism>
<accession>X6LBY2</accession>
<name>X6LBY2_RETFI</name>